<dbReference type="RefSeq" id="WP_071664213.1">
    <property type="nucleotide sequence ID" value="NZ_CP009654.1"/>
</dbReference>
<dbReference type="SUPFAM" id="SSF53335">
    <property type="entry name" value="S-adenosyl-L-methionine-dependent methyltransferases"/>
    <property type="match status" value="1"/>
</dbReference>
<dbReference type="InterPro" id="IPR029063">
    <property type="entry name" value="SAM-dependent_MTases_sf"/>
</dbReference>
<sequence length="246" mass="29005">MNNVYKKVKHKFSSTKDYNTNSIVQNNVKEQLLDISSKLVENIKISNILNLGIRDISEPLELYNKFNPKKLDIADLTLTNLSTEKFSEQNINFFELNFDKDLHLLNSKYDLIFSNMSFQWSKDLNELIKKLEAKLNEKSVLSFTTLLSDNFYEISKVLRVNEMPTKDSILRVINNHNLTVLYTETFYYTLEFDNFSSLIDHLRKTGVHTYTGESSEINFRQIRKLLNKNYSYKLTYHVGLFICYKE</sequence>
<dbReference type="Gene3D" id="1.10.150.290">
    <property type="entry name" value="S-adenosyl-L-methionine-dependent methyltransferases"/>
    <property type="match status" value="1"/>
</dbReference>
<name>A0A1J0KUN1_9GAMM</name>
<dbReference type="KEGG" id="frc:KX01_1311"/>
<dbReference type="GO" id="GO:0030798">
    <property type="term" value="F:trans-aconitate 2-methyltransferase activity"/>
    <property type="evidence" value="ECO:0007669"/>
    <property type="project" value="InterPro"/>
</dbReference>
<dbReference type="EMBL" id="CP009654">
    <property type="protein sequence ID" value="APC97340.1"/>
    <property type="molecule type" value="Genomic_DNA"/>
</dbReference>
<dbReference type="OrthoDB" id="9760689at2"/>
<dbReference type="STRING" id="1542390.KX01_1311"/>
<reference evidence="2" key="1">
    <citation type="submission" date="2014-10" db="EMBL/GenBank/DDBJ databases">
        <authorList>
            <person name="Kuske C.R."/>
            <person name="Challacombe J.F."/>
            <person name="Daligault H.E."/>
            <person name="Davenport K.W."/>
            <person name="Johnson S.L."/>
            <person name="Siddaramappa S."/>
            <person name="Petersen J.M."/>
        </authorList>
    </citation>
    <scope>NUCLEOTIDE SEQUENCE [LARGE SCALE GENOMIC DNA]</scope>
    <source>
        <strain evidence="2">CA97-1460</strain>
    </source>
</reference>
<evidence type="ECO:0000313" key="1">
    <source>
        <dbReference type="EMBL" id="APC97340.1"/>
    </source>
</evidence>
<proteinExistence type="predicted"/>
<organism evidence="1 2">
    <name type="scientific">Francisella frigiditurris</name>
    <dbReference type="NCBI Taxonomy" id="1542390"/>
    <lineage>
        <taxon>Bacteria</taxon>
        <taxon>Pseudomonadati</taxon>
        <taxon>Pseudomonadota</taxon>
        <taxon>Gammaproteobacteria</taxon>
        <taxon>Thiotrichales</taxon>
        <taxon>Francisellaceae</taxon>
        <taxon>Francisella</taxon>
    </lineage>
</organism>
<protein>
    <submittedName>
        <fullName evidence="1">Putative biotin synthesis protein BioC</fullName>
    </submittedName>
</protein>
<dbReference type="Gene3D" id="3.40.50.150">
    <property type="entry name" value="Vaccinia Virus protein VP39"/>
    <property type="match status" value="1"/>
</dbReference>
<evidence type="ECO:0000313" key="2">
    <source>
        <dbReference type="Proteomes" id="UP000182521"/>
    </source>
</evidence>
<dbReference type="Proteomes" id="UP000182521">
    <property type="component" value="Chromosome"/>
</dbReference>
<dbReference type="AlphaFoldDB" id="A0A1J0KUN1"/>
<dbReference type="InterPro" id="IPR023149">
    <property type="entry name" value="Trans_acon_MeTrfase_C"/>
</dbReference>
<keyword evidence="2" id="KW-1185">Reference proteome</keyword>
<accession>A0A1J0KUN1</accession>
<gene>
    <name evidence="1" type="ORF">KX01_1311</name>
</gene>
<dbReference type="CDD" id="cd02440">
    <property type="entry name" value="AdoMet_MTases"/>
    <property type="match status" value="1"/>
</dbReference>